<dbReference type="InterPro" id="IPR013013">
    <property type="entry name" value="PTS_EIIC_1"/>
</dbReference>
<dbReference type="InterPro" id="IPR003352">
    <property type="entry name" value="PTS_EIIC"/>
</dbReference>
<dbReference type="SUPFAM" id="SSF51261">
    <property type="entry name" value="Duplicated hybrid motif"/>
    <property type="match status" value="1"/>
</dbReference>
<evidence type="ECO:0000259" key="13">
    <source>
        <dbReference type="PROSITE" id="PS51093"/>
    </source>
</evidence>
<keyword evidence="4" id="KW-0762">Sugar transport</keyword>
<dbReference type="SUPFAM" id="SSF55604">
    <property type="entry name" value="Glucose permease domain IIB"/>
    <property type="match status" value="1"/>
</dbReference>
<keyword evidence="10 12" id="KW-0472">Membrane</keyword>
<evidence type="ECO:0000313" key="17">
    <source>
        <dbReference type="Proteomes" id="UP000306912"/>
    </source>
</evidence>
<dbReference type="PROSITE" id="PS00371">
    <property type="entry name" value="PTS_EIIA_TYPE_1_HIS"/>
    <property type="match status" value="1"/>
</dbReference>
<evidence type="ECO:0000256" key="3">
    <source>
        <dbReference type="ARBA" id="ARBA00022475"/>
    </source>
</evidence>
<dbReference type="PROSITE" id="PS51098">
    <property type="entry name" value="PTS_EIIB_TYPE_1"/>
    <property type="match status" value="1"/>
</dbReference>
<reference evidence="16 17" key="1">
    <citation type="submission" date="2019-05" db="EMBL/GenBank/DDBJ databases">
        <title>Culicoidintestinum kansasii gen. nov., sp. nov. from the gastrointestinal tract of the biting midge, Culicoides sonorensis.</title>
        <authorList>
            <person name="Neupane S."/>
            <person name="Ghosh A."/>
            <person name="Gunther S."/>
            <person name="Martin K."/>
            <person name="Zurek L."/>
        </authorList>
    </citation>
    <scope>NUCLEOTIDE SEQUENCE [LARGE SCALE GENOMIC DNA]</scope>
    <source>
        <strain evidence="16 17">CS-1</strain>
    </source>
</reference>
<feature type="transmembrane region" description="Helical" evidence="12">
    <location>
        <begin position="381"/>
        <end position="400"/>
    </location>
</feature>
<dbReference type="OrthoDB" id="9769191at2"/>
<dbReference type="GO" id="GO:0016301">
    <property type="term" value="F:kinase activity"/>
    <property type="evidence" value="ECO:0007669"/>
    <property type="project" value="UniProtKB-KW"/>
</dbReference>
<feature type="domain" description="PTS EIIB type-1" evidence="14">
    <location>
        <begin position="4"/>
        <end position="86"/>
    </location>
</feature>
<dbReference type="GO" id="GO:0005886">
    <property type="term" value="C:plasma membrane"/>
    <property type="evidence" value="ECO:0007669"/>
    <property type="project" value="UniProtKB-SubCell"/>
</dbReference>
<evidence type="ECO:0000256" key="11">
    <source>
        <dbReference type="PROSITE-ProRule" id="PRU00421"/>
    </source>
</evidence>
<feature type="transmembrane region" description="Helical" evidence="12">
    <location>
        <begin position="140"/>
        <end position="160"/>
    </location>
</feature>
<dbReference type="InterPro" id="IPR011055">
    <property type="entry name" value="Dup_hybrid_motif"/>
</dbReference>
<keyword evidence="6" id="KW-0598">Phosphotransferase system</keyword>
<dbReference type="GO" id="GO:0008982">
    <property type="term" value="F:protein-N(PI)-phosphohistidine-sugar phosphotransferase activity"/>
    <property type="evidence" value="ECO:0007669"/>
    <property type="project" value="InterPro"/>
</dbReference>
<proteinExistence type="predicted"/>
<dbReference type="Proteomes" id="UP000306912">
    <property type="component" value="Unassembled WGS sequence"/>
</dbReference>
<dbReference type="GO" id="GO:0015771">
    <property type="term" value="P:trehalose transport"/>
    <property type="evidence" value="ECO:0007669"/>
    <property type="project" value="TreeGrafter"/>
</dbReference>
<dbReference type="InterPro" id="IPR018113">
    <property type="entry name" value="PTrfase_EIIB_Cys"/>
</dbReference>
<dbReference type="PROSITE" id="PS51093">
    <property type="entry name" value="PTS_EIIA_TYPE_1"/>
    <property type="match status" value="1"/>
</dbReference>
<gene>
    <name evidence="16" type="ORF">FEZ08_04975</name>
</gene>
<sequence length="624" mass="66531">MTNKELAKQILDLVGGEANIGHVTHCMTRLRFSLKDEDKANIHAIENLDGVLGAQSQGGQFQVIIGSHVSAVYNELALMINLDNQAADDAAKPKGWFNKLLDTIAAILTPSLPPVIGGGMLKGFIFLFTSLGWVDPANATVVVLNIAADCMFYFFPFLLAVSAARKFRTNEYMALALAGALMYPSIINAATAGGAEPLMFLGFLPIPMVNYSSSVIPIILAVLLLSVVYRFFERIIPQMISVIFTPVLTLVVMVPVSLIALAPLGYYAGEYVAIGIQALINFAPWLAGFVVGATRPFLVLTGMHHALRPITQQQIATYGYSTMAPMNFMSTMAQAAAALGIYLVIRNKKMKQVSLSATISGFLGITEPALYGVLVKYKAALWAAVIGGGVGGAIAAMAGARALAPAMPSILSVPTFFGEGFFGFVIAVIVTVVVTVGITVVFGLRIKQTDDLPVVDDPEVLDVVETLEQTAGKLAEVFSPANGELYPMSEVNDRTFAAGIMGQGIAIKPKDGRVVAPFDGTIEAVFPTKHAIGLRSTTGLEVLIHIGIDTVNLNGLHFESQVTQGQKVHLGDTLVEFDIAALEAAGYDASIIVVATNSQDYLNVLPEEESGLIFEKERLFTAIK</sequence>
<dbReference type="CDD" id="cd00212">
    <property type="entry name" value="PTS_IIB_glc"/>
    <property type="match status" value="1"/>
</dbReference>
<dbReference type="FunFam" id="3.30.1360.60:FF:000001">
    <property type="entry name" value="PTS system glucose-specific IIBC component PtsG"/>
    <property type="match status" value="1"/>
</dbReference>
<evidence type="ECO:0000256" key="6">
    <source>
        <dbReference type="ARBA" id="ARBA00022683"/>
    </source>
</evidence>
<keyword evidence="9 12" id="KW-1133">Transmembrane helix</keyword>
<evidence type="ECO:0000256" key="4">
    <source>
        <dbReference type="ARBA" id="ARBA00022597"/>
    </source>
</evidence>
<feature type="transmembrane region" description="Helical" evidence="12">
    <location>
        <begin position="420"/>
        <end position="444"/>
    </location>
</feature>
<evidence type="ECO:0000256" key="12">
    <source>
        <dbReference type="SAM" id="Phobius"/>
    </source>
</evidence>
<dbReference type="PROSITE" id="PS51103">
    <property type="entry name" value="PTS_EIIC_TYPE_1"/>
    <property type="match status" value="1"/>
</dbReference>
<feature type="domain" description="PTS EIIC type-1" evidence="15">
    <location>
        <begin position="102"/>
        <end position="458"/>
    </location>
</feature>
<dbReference type="GO" id="GO:0009401">
    <property type="term" value="P:phosphoenolpyruvate-dependent sugar phosphotransferase system"/>
    <property type="evidence" value="ECO:0007669"/>
    <property type="project" value="UniProtKB-KW"/>
</dbReference>
<dbReference type="NCBIfam" id="TIGR00830">
    <property type="entry name" value="PTBA"/>
    <property type="match status" value="1"/>
</dbReference>
<name>A0A5R8QDQ5_9FIRM</name>
<feature type="transmembrane region" description="Helical" evidence="12">
    <location>
        <begin position="324"/>
        <end position="345"/>
    </location>
</feature>
<organism evidence="16 17">
    <name type="scientific">Culicoidibacter larvae</name>
    <dbReference type="NCBI Taxonomy" id="2579976"/>
    <lineage>
        <taxon>Bacteria</taxon>
        <taxon>Bacillati</taxon>
        <taxon>Bacillota</taxon>
        <taxon>Culicoidibacteria</taxon>
        <taxon>Culicoidibacterales</taxon>
        <taxon>Culicoidibacteraceae</taxon>
        <taxon>Culicoidibacter</taxon>
    </lineage>
</organism>
<comment type="caution">
    <text evidence="16">The sequence shown here is derived from an EMBL/GenBank/DDBJ whole genome shotgun (WGS) entry which is preliminary data.</text>
</comment>
<evidence type="ECO:0000256" key="7">
    <source>
        <dbReference type="ARBA" id="ARBA00022692"/>
    </source>
</evidence>
<feature type="transmembrane region" description="Helical" evidence="12">
    <location>
        <begin position="172"/>
        <end position="191"/>
    </location>
</feature>
<keyword evidence="2" id="KW-0813">Transport</keyword>
<dbReference type="EMBL" id="VBWP01000003">
    <property type="protein sequence ID" value="TLG75405.1"/>
    <property type="molecule type" value="Genomic_DNA"/>
</dbReference>
<dbReference type="PANTHER" id="PTHR30175">
    <property type="entry name" value="PHOSPHOTRANSFERASE SYSTEM TRANSPORT PROTEIN"/>
    <property type="match status" value="1"/>
</dbReference>
<evidence type="ECO:0000256" key="5">
    <source>
        <dbReference type="ARBA" id="ARBA00022679"/>
    </source>
</evidence>
<dbReference type="PROSITE" id="PS01035">
    <property type="entry name" value="PTS_EIIB_TYPE_1_CYS"/>
    <property type="match status" value="1"/>
</dbReference>
<dbReference type="Gene3D" id="3.30.1360.60">
    <property type="entry name" value="Glucose permease domain IIB"/>
    <property type="match status" value="1"/>
</dbReference>
<dbReference type="InterPro" id="IPR036878">
    <property type="entry name" value="Glu_permease_IIB"/>
</dbReference>
<evidence type="ECO:0000256" key="1">
    <source>
        <dbReference type="ARBA" id="ARBA00004651"/>
    </source>
</evidence>
<keyword evidence="7 12" id="KW-0812">Transmembrane</keyword>
<feature type="transmembrane region" description="Helical" evidence="12">
    <location>
        <begin position="115"/>
        <end position="134"/>
    </location>
</feature>
<dbReference type="RefSeq" id="WP_138190612.1">
    <property type="nucleotide sequence ID" value="NZ_VBWP01000003.1"/>
</dbReference>
<dbReference type="AlphaFoldDB" id="A0A5R8QDQ5"/>
<keyword evidence="8" id="KW-0418">Kinase</keyword>
<evidence type="ECO:0000259" key="15">
    <source>
        <dbReference type="PROSITE" id="PS51103"/>
    </source>
</evidence>
<evidence type="ECO:0000256" key="9">
    <source>
        <dbReference type="ARBA" id="ARBA00022989"/>
    </source>
</evidence>
<evidence type="ECO:0000256" key="2">
    <source>
        <dbReference type="ARBA" id="ARBA00022448"/>
    </source>
</evidence>
<dbReference type="InParanoid" id="A0A5R8QDQ5"/>
<dbReference type="Gene3D" id="2.70.70.10">
    <property type="entry name" value="Glucose Permease (Domain IIA)"/>
    <property type="match status" value="1"/>
</dbReference>
<feature type="transmembrane region" description="Helical" evidence="12">
    <location>
        <begin position="211"/>
        <end position="232"/>
    </location>
</feature>
<feature type="transmembrane region" description="Helical" evidence="12">
    <location>
        <begin position="282"/>
        <end position="303"/>
    </location>
</feature>
<evidence type="ECO:0000259" key="14">
    <source>
        <dbReference type="PROSITE" id="PS51098"/>
    </source>
</evidence>
<dbReference type="Pfam" id="PF02378">
    <property type="entry name" value="PTS_EIIC"/>
    <property type="match status" value="1"/>
</dbReference>
<dbReference type="NCBIfam" id="TIGR01995">
    <property type="entry name" value="PTS-II-ABC-beta"/>
    <property type="match status" value="1"/>
</dbReference>
<feature type="transmembrane region" description="Helical" evidence="12">
    <location>
        <begin position="239"/>
        <end position="262"/>
    </location>
</feature>
<dbReference type="FunFam" id="2.70.70.10:FF:000001">
    <property type="entry name" value="PTS system glucose-specific IIA component"/>
    <property type="match status" value="1"/>
</dbReference>
<dbReference type="InterPro" id="IPR011297">
    <property type="entry name" value="PTS_IIABC_b_glu"/>
</dbReference>
<keyword evidence="3" id="KW-1003">Cell membrane</keyword>
<feature type="active site" description="Phosphocysteine intermediate; for EIIB activity" evidence="11">
    <location>
        <position position="26"/>
    </location>
</feature>
<comment type="subcellular location">
    <subcellularLocation>
        <location evidence="1">Cell membrane</location>
        <topology evidence="1">Multi-pass membrane protein</topology>
    </subcellularLocation>
</comment>
<dbReference type="InterPro" id="IPR001127">
    <property type="entry name" value="PTS_EIIA_1_perm"/>
</dbReference>
<dbReference type="Pfam" id="PF00367">
    <property type="entry name" value="PTS_EIIB"/>
    <property type="match status" value="1"/>
</dbReference>
<evidence type="ECO:0000256" key="10">
    <source>
        <dbReference type="ARBA" id="ARBA00023136"/>
    </source>
</evidence>
<dbReference type="GO" id="GO:0090589">
    <property type="term" value="F:protein-phosphocysteine-trehalose phosphotransferase system transporter activity"/>
    <property type="evidence" value="ECO:0007669"/>
    <property type="project" value="TreeGrafter"/>
</dbReference>
<dbReference type="InterPro" id="IPR001996">
    <property type="entry name" value="PTS_IIB_1"/>
</dbReference>
<dbReference type="PANTHER" id="PTHR30175:SF1">
    <property type="entry name" value="PTS SYSTEM ARBUTIN-, CELLOBIOSE-, AND SALICIN-SPECIFIC EIIBC COMPONENT-RELATED"/>
    <property type="match status" value="1"/>
</dbReference>
<feature type="transmembrane region" description="Helical" evidence="12">
    <location>
        <begin position="357"/>
        <end position="374"/>
    </location>
</feature>
<evidence type="ECO:0000313" key="16">
    <source>
        <dbReference type="EMBL" id="TLG75405.1"/>
    </source>
</evidence>
<accession>A0A5R8QDQ5</accession>
<keyword evidence="17" id="KW-1185">Reference proteome</keyword>
<dbReference type="InterPro" id="IPR050558">
    <property type="entry name" value="PTS_Sugar-Specific_Components"/>
</dbReference>
<dbReference type="Pfam" id="PF00358">
    <property type="entry name" value="PTS_EIIA_1"/>
    <property type="match status" value="1"/>
</dbReference>
<feature type="domain" description="PTS EIIA type-1" evidence="13">
    <location>
        <begin position="493"/>
        <end position="597"/>
    </location>
</feature>
<protein>
    <submittedName>
        <fullName evidence="16">PTS beta-glucoside transporter subunit EIIBCA</fullName>
    </submittedName>
</protein>
<keyword evidence="5" id="KW-0808">Transferase</keyword>
<evidence type="ECO:0000256" key="8">
    <source>
        <dbReference type="ARBA" id="ARBA00022777"/>
    </source>
</evidence>